<evidence type="ECO:0000313" key="1">
    <source>
        <dbReference type="EMBL" id="HAC6989994.1"/>
    </source>
</evidence>
<sequence length="72" mass="7968">MIPSSLAEELSKKYQNIARDLDLDNVLSATKKNIFTVSCYSVLEMLLSTALIATTESLPRINFCTPIESDEA</sequence>
<accession>A0A5I0FDZ9</accession>
<proteinExistence type="predicted"/>
<comment type="caution">
    <text evidence="1">The sequence shown here is derived from an EMBL/GenBank/DDBJ whole genome shotgun (WGS) entry which is preliminary data.</text>
</comment>
<organism evidence="1">
    <name type="scientific">Salmonella enterica subsp. enterica serovar Napoli</name>
    <dbReference type="NCBI Taxonomy" id="1151001"/>
    <lineage>
        <taxon>Bacteria</taxon>
        <taxon>Pseudomonadati</taxon>
        <taxon>Pseudomonadota</taxon>
        <taxon>Gammaproteobacteria</taxon>
        <taxon>Enterobacterales</taxon>
        <taxon>Enterobacteriaceae</taxon>
        <taxon>Salmonella</taxon>
    </lineage>
</organism>
<gene>
    <name evidence="1" type="ORF">G0E06_17715</name>
</gene>
<name>A0A5I0FDZ9_SALET</name>
<reference evidence="1" key="1">
    <citation type="journal article" date="2018" name="Genome Biol.">
        <title>SKESA: strategic k-mer extension for scrupulous assemblies.</title>
        <authorList>
            <person name="Souvorov A."/>
            <person name="Agarwala R."/>
            <person name="Lipman D.J."/>
        </authorList>
    </citation>
    <scope>NUCLEOTIDE SEQUENCE</scope>
    <source>
        <strain evidence="1">Salmonella enterica</strain>
    </source>
</reference>
<dbReference type="EMBL" id="DAAMKA010000053">
    <property type="protein sequence ID" value="HAC6989994.1"/>
    <property type="molecule type" value="Genomic_DNA"/>
</dbReference>
<dbReference type="AlphaFoldDB" id="A0A5I0FDZ9"/>
<protein>
    <submittedName>
        <fullName evidence="1">Uncharacterized protein</fullName>
    </submittedName>
</protein>
<reference evidence="1" key="2">
    <citation type="submission" date="2018-07" db="EMBL/GenBank/DDBJ databases">
        <authorList>
            <consortium name="NCBI Pathogen Detection Project"/>
        </authorList>
    </citation>
    <scope>NUCLEOTIDE SEQUENCE</scope>
    <source>
        <strain evidence="1">Salmonella enterica</strain>
    </source>
</reference>